<evidence type="ECO:0000256" key="1">
    <source>
        <dbReference type="SAM" id="MobiDB-lite"/>
    </source>
</evidence>
<name>A0A915Z475_9GLOM</name>
<reference evidence="2" key="1">
    <citation type="submission" date="2020-05" db="EMBL/GenBank/DDBJ databases">
        <authorList>
            <person name="Rincon C."/>
            <person name="Sanders R I."/>
            <person name="Robbins C."/>
            <person name="Chaturvedi A."/>
        </authorList>
    </citation>
    <scope>NUCLEOTIDE SEQUENCE</scope>
    <source>
        <strain evidence="2">CHB12</strain>
    </source>
</reference>
<organism evidence="2 3">
    <name type="scientific">Rhizophagus irregularis</name>
    <dbReference type="NCBI Taxonomy" id="588596"/>
    <lineage>
        <taxon>Eukaryota</taxon>
        <taxon>Fungi</taxon>
        <taxon>Fungi incertae sedis</taxon>
        <taxon>Mucoromycota</taxon>
        <taxon>Glomeromycotina</taxon>
        <taxon>Glomeromycetes</taxon>
        <taxon>Glomerales</taxon>
        <taxon>Glomeraceae</taxon>
        <taxon>Rhizophagus</taxon>
    </lineage>
</organism>
<feature type="compositionally biased region" description="Basic and acidic residues" evidence="1">
    <location>
        <begin position="60"/>
        <end position="71"/>
    </location>
</feature>
<sequence length="71" mass="8120">MIANDNQIFHNTRGVLIDSNQIMDLLKHQPKSRLVTKQLKSSFEKSGLNKVKNRSEQVISDDKGLKLNNKD</sequence>
<gene>
    <name evidence="2" type="ORF">CHRIB12_LOCUS8251</name>
</gene>
<dbReference type="Proteomes" id="UP000684084">
    <property type="component" value="Unassembled WGS sequence"/>
</dbReference>
<dbReference type="EMBL" id="CAGKOT010000015">
    <property type="protein sequence ID" value="CAB5360566.1"/>
    <property type="molecule type" value="Genomic_DNA"/>
</dbReference>
<protein>
    <submittedName>
        <fullName evidence="2">Uncharacterized protein</fullName>
    </submittedName>
</protein>
<dbReference type="OrthoDB" id="2405442at2759"/>
<accession>A0A915Z475</accession>
<evidence type="ECO:0000313" key="2">
    <source>
        <dbReference type="EMBL" id="CAB5360566.1"/>
    </source>
</evidence>
<proteinExistence type="predicted"/>
<feature type="region of interest" description="Disordered" evidence="1">
    <location>
        <begin position="46"/>
        <end position="71"/>
    </location>
</feature>
<dbReference type="AlphaFoldDB" id="A0A915Z475"/>
<comment type="caution">
    <text evidence="2">The sequence shown here is derived from an EMBL/GenBank/DDBJ whole genome shotgun (WGS) entry which is preliminary data.</text>
</comment>
<evidence type="ECO:0000313" key="3">
    <source>
        <dbReference type="Proteomes" id="UP000684084"/>
    </source>
</evidence>